<gene>
    <name evidence="2" type="ORF">HJG60_011796</name>
</gene>
<comment type="caution">
    <text evidence="2">The sequence shown here is derived from an EMBL/GenBank/DDBJ whole genome shotgun (WGS) entry which is preliminary data.</text>
</comment>
<feature type="region of interest" description="Disordered" evidence="1">
    <location>
        <begin position="152"/>
        <end position="196"/>
    </location>
</feature>
<dbReference type="AlphaFoldDB" id="A0A834DVX8"/>
<feature type="compositionally biased region" description="Low complexity" evidence="1">
    <location>
        <begin position="111"/>
        <end position="122"/>
    </location>
</feature>
<reference evidence="2 3" key="1">
    <citation type="journal article" date="2020" name="Nature">
        <title>Six reference-quality genomes reveal evolution of bat adaptations.</title>
        <authorList>
            <person name="Jebb D."/>
            <person name="Huang Z."/>
            <person name="Pippel M."/>
            <person name="Hughes G.M."/>
            <person name="Lavrichenko K."/>
            <person name="Devanna P."/>
            <person name="Winkler S."/>
            <person name="Jermiin L.S."/>
            <person name="Skirmuntt E.C."/>
            <person name="Katzourakis A."/>
            <person name="Burkitt-Gray L."/>
            <person name="Ray D.A."/>
            <person name="Sullivan K.A.M."/>
            <person name="Roscito J.G."/>
            <person name="Kirilenko B.M."/>
            <person name="Davalos L.M."/>
            <person name="Corthals A.P."/>
            <person name="Power M.L."/>
            <person name="Jones G."/>
            <person name="Ransome R.D."/>
            <person name="Dechmann D.K.N."/>
            <person name="Locatelli A.G."/>
            <person name="Puechmaille S.J."/>
            <person name="Fedrigo O."/>
            <person name="Jarvis E.D."/>
            <person name="Hiller M."/>
            <person name="Vernes S.C."/>
            <person name="Myers E.W."/>
            <person name="Teeling E.C."/>
        </authorList>
    </citation>
    <scope>NUCLEOTIDE SEQUENCE [LARGE SCALE GENOMIC DNA]</scope>
    <source>
        <strain evidence="2">Bat1K_MPI-CBG_1</strain>
    </source>
</reference>
<protein>
    <submittedName>
        <fullName evidence="2">Uncharacterized protein</fullName>
    </submittedName>
</protein>
<feature type="compositionally biased region" description="Low complexity" evidence="1">
    <location>
        <begin position="152"/>
        <end position="171"/>
    </location>
</feature>
<evidence type="ECO:0000313" key="3">
    <source>
        <dbReference type="Proteomes" id="UP000664940"/>
    </source>
</evidence>
<organism evidence="2 3">
    <name type="scientific">Phyllostomus discolor</name>
    <name type="common">pale spear-nosed bat</name>
    <dbReference type="NCBI Taxonomy" id="89673"/>
    <lineage>
        <taxon>Eukaryota</taxon>
        <taxon>Metazoa</taxon>
        <taxon>Chordata</taxon>
        <taxon>Craniata</taxon>
        <taxon>Vertebrata</taxon>
        <taxon>Euteleostomi</taxon>
        <taxon>Mammalia</taxon>
        <taxon>Eutheria</taxon>
        <taxon>Laurasiatheria</taxon>
        <taxon>Chiroptera</taxon>
        <taxon>Yangochiroptera</taxon>
        <taxon>Phyllostomidae</taxon>
        <taxon>Phyllostominae</taxon>
        <taxon>Phyllostomus</taxon>
    </lineage>
</organism>
<accession>A0A834DVX8</accession>
<feature type="region of interest" description="Disordered" evidence="1">
    <location>
        <begin position="1"/>
        <end position="125"/>
    </location>
</feature>
<dbReference type="Proteomes" id="UP000664940">
    <property type="component" value="Unassembled WGS sequence"/>
</dbReference>
<dbReference type="EMBL" id="JABVXQ010000008">
    <property type="protein sequence ID" value="KAF6094686.1"/>
    <property type="molecule type" value="Genomic_DNA"/>
</dbReference>
<evidence type="ECO:0000256" key="1">
    <source>
        <dbReference type="SAM" id="MobiDB-lite"/>
    </source>
</evidence>
<proteinExistence type="predicted"/>
<feature type="compositionally biased region" description="Basic and acidic residues" evidence="1">
    <location>
        <begin position="92"/>
        <end position="110"/>
    </location>
</feature>
<name>A0A834DVX8_9CHIR</name>
<sequence>MNLNDVLILQPHGRTEKRGRPVPRHKVHPDKAQMKTASPTPGPVLSNQPSLQAELSHCPLNPASPPPQHKPPLLDLDTEGLQGLLLPIAPPHRGERARVERGSLGHRNEPRASAPNRPRSPAQLGRTSVICRCTAMPESKQLRTTRIYDLTAPGGQARGRSPAGSSASRASSRGRHRGVSPGSAVSSDAPIGGRIY</sequence>
<evidence type="ECO:0000313" key="2">
    <source>
        <dbReference type="EMBL" id="KAF6094686.1"/>
    </source>
</evidence>
<feature type="compositionally biased region" description="Polar residues" evidence="1">
    <location>
        <begin position="35"/>
        <end position="53"/>
    </location>
</feature>